<organism evidence="2">
    <name type="scientific">freshwater metagenome</name>
    <dbReference type="NCBI Taxonomy" id="449393"/>
    <lineage>
        <taxon>unclassified sequences</taxon>
        <taxon>metagenomes</taxon>
        <taxon>ecological metagenomes</taxon>
    </lineage>
</organism>
<accession>A0A6J6S7A8</accession>
<evidence type="ECO:0000256" key="1">
    <source>
        <dbReference type="SAM" id="MobiDB-lite"/>
    </source>
</evidence>
<dbReference type="InterPro" id="IPR011047">
    <property type="entry name" value="Quinoprotein_ADH-like_sf"/>
</dbReference>
<name>A0A6J6S7A8_9ZZZZ</name>
<dbReference type="SUPFAM" id="SSF50998">
    <property type="entry name" value="Quinoprotein alcohol dehydrogenase-like"/>
    <property type="match status" value="1"/>
</dbReference>
<sequence>MTTPSRTLSARPGRVARAALAALALLTAAASTGVAVEAARADVSVAAARADAPQERPTRLDPERLERGTDASVPYRDGLDRRDIVEDGVVTRVRADWFQLLGTRPDGRYVVLAVRGEDHSVRTIAPGGSSSRVLLDDVRGATALLGTDGTTVVTERFRSRPRRHTVLRAYDATTGELLGQRKRRGYTTALDASSTTVVHAGENGPVVSWDLATGEGTRVSRRYGYRADLLNDRLAVFTKDPYQGGCTVVSTLSDPGAELWRSCEEAVLEFSPDGSHVLTVFTLADGLGPSEARVRTVEGEQVGRYHVDGYLGQLLFEDADTALLEVATKDSSGLVRCDGRDCELASDLGKGSPYL</sequence>
<proteinExistence type="predicted"/>
<dbReference type="EMBL" id="CAEZYQ010000002">
    <property type="protein sequence ID" value="CAB4730608.1"/>
    <property type="molecule type" value="Genomic_DNA"/>
</dbReference>
<dbReference type="Gene3D" id="2.130.10.10">
    <property type="entry name" value="YVTN repeat-like/Quinoprotein amine dehydrogenase"/>
    <property type="match status" value="1"/>
</dbReference>
<dbReference type="AlphaFoldDB" id="A0A6J6S7A8"/>
<feature type="compositionally biased region" description="Basic and acidic residues" evidence="1">
    <location>
        <begin position="52"/>
        <end position="69"/>
    </location>
</feature>
<evidence type="ECO:0000313" key="2">
    <source>
        <dbReference type="EMBL" id="CAB4730608.1"/>
    </source>
</evidence>
<dbReference type="InterPro" id="IPR015943">
    <property type="entry name" value="WD40/YVTN_repeat-like_dom_sf"/>
</dbReference>
<protein>
    <submittedName>
        <fullName evidence="2">Unannotated protein</fullName>
    </submittedName>
</protein>
<feature type="region of interest" description="Disordered" evidence="1">
    <location>
        <begin position="47"/>
        <end position="76"/>
    </location>
</feature>
<reference evidence="2" key="1">
    <citation type="submission" date="2020-05" db="EMBL/GenBank/DDBJ databases">
        <authorList>
            <person name="Chiriac C."/>
            <person name="Salcher M."/>
            <person name="Ghai R."/>
            <person name="Kavagutti S V."/>
        </authorList>
    </citation>
    <scope>NUCLEOTIDE SEQUENCE</scope>
</reference>
<gene>
    <name evidence="2" type="ORF">UFOPK2761_00478</name>
</gene>